<dbReference type="RefSeq" id="WP_194538084.1">
    <property type="nucleotide sequence ID" value="NZ_JACEFB010000007.1"/>
</dbReference>
<dbReference type="AlphaFoldDB" id="A0A7V9AC11"/>
<dbReference type="EMBL" id="JACEFB010000007">
    <property type="protein sequence ID" value="MBA2226638.1"/>
    <property type="molecule type" value="Genomic_DNA"/>
</dbReference>
<evidence type="ECO:0008006" key="3">
    <source>
        <dbReference type="Google" id="ProtNLM"/>
    </source>
</evidence>
<evidence type="ECO:0000313" key="2">
    <source>
        <dbReference type="Proteomes" id="UP000542342"/>
    </source>
</evidence>
<organism evidence="1 2">
    <name type="scientific">Thermogemmata fonticola</name>
    <dbReference type="NCBI Taxonomy" id="2755323"/>
    <lineage>
        <taxon>Bacteria</taxon>
        <taxon>Pseudomonadati</taxon>
        <taxon>Planctomycetota</taxon>
        <taxon>Planctomycetia</taxon>
        <taxon>Gemmatales</taxon>
        <taxon>Gemmataceae</taxon>
        <taxon>Thermogemmata</taxon>
    </lineage>
</organism>
<proteinExistence type="predicted"/>
<reference evidence="1 2" key="1">
    <citation type="submission" date="2020-07" db="EMBL/GenBank/DDBJ databases">
        <title>Thermogemmata thermophila gen. nov., sp. nov., a novel moderate thermophilic planctomycete from a Kamchatka hot spring.</title>
        <authorList>
            <person name="Elcheninov A.G."/>
            <person name="Podosokorskaya O.A."/>
            <person name="Kovaleva O.L."/>
            <person name="Novikov A."/>
            <person name="Bonch-Osmolovskaya E.A."/>
            <person name="Toshchakov S.V."/>
            <person name="Kublanov I.V."/>
        </authorList>
    </citation>
    <scope>NUCLEOTIDE SEQUENCE [LARGE SCALE GENOMIC DNA]</scope>
    <source>
        <strain evidence="1 2">2918</strain>
    </source>
</reference>
<evidence type="ECO:0000313" key="1">
    <source>
        <dbReference type="EMBL" id="MBA2226638.1"/>
    </source>
</evidence>
<sequence length="222" mass="24807">MLPSPRLMLRLSHPCPYVADMPRGLDDPTAELLELPASGIVQAHAALEEKRPYAELRLGWNEKGLGVQLTVTGKRQGLQGDQERPGSCDGLHLWLATRPVGSSRRATRYCHHLILLATGCGPQRDQPGLTAQRIPRALQDAPLPRTELGLIRRYSLPTGHDYRLQAFLPAPALPGYDPEESPHLGFFFLVRDHELGDQFLALDWNFPVGEDPALWDQLHLIR</sequence>
<gene>
    <name evidence="1" type="ORF">H0921_10745</name>
</gene>
<accession>A0A7V9AC11</accession>
<keyword evidence="2" id="KW-1185">Reference proteome</keyword>
<dbReference type="Proteomes" id="UP000542342">
    <property type="component" value="Unassembled WGS sequence"/>
</dbReference>
<protein>
    <recommendedName>
        <fullName evidence="3">Carbohydrate-binding domain-containing protein</fullName>
    </recommendedName>
</protein>
<comment type="caution">
    <text evidence="1">The sequence shown here is derived from an EMBL/GenBank/DDBJ whole genome shotgun (WGS) entry which is preliminary data.</text>
</comment>
<name>A0A7V9AC11_9BACT</name>